<organism evidence="2">
    <name type="scientific">marine sediment metagenome</name>
    <dbReference type="NCBI Taxonomy" id="412755"/>
    <lineage>
        <taxon>unclassified sequences</taxon>
        <taxon>metagenomes</taxon>
        <taxon>ecological metagenomes</taxon>
    </lineage>
</organism>
<dbReference type="InterPro" id="IPR051312">
    <property type="entry name" value="Diverse_Substr_Oxidored"/>
</dbReference>
<dbReference type="PROSITE" id="PS51387">
    <property type="entry name" value="FAD_PCMH"/>
    <property type="match status" value="1"/>
</dbReference>
<name>X0XYI5_9ZZZZ</name>
<evidence type="ECO:0000259" key="1">
    <source>
        <dbReference type="PROSITE" id="PS51387"/>
    </source>
</evidence>
<dbReference type="InterPro" id="IPR036318">
    <property type="entry name" value="FAD-bd_PCMH-like_sf"/>
</dbReference>
<dbReference type="Gene3D" id="3.30.465.10">
    <property type="match status" value="1"/>
</dbReference>
<proteinExistence type="predicted"/>
<dbReference type="InterPro" id="IPR016166">
    <property type="entry name" value="FAD-bd_PCMH"/>
</dbReference>
<dbReference type="AlphaFoldDB" id="X0XYI5"/>
<comment type="caution">
    <text evidence="2">The sequence shown here is derived from an EMBL/GenBank/DDBJ whole genome shotgun (WGS) entry which is preliminary data.</text>
</comment>
<dbReference type="GO" id="GO:0016491">
    <property type="term" value="F:oxidoreductase activity"/>
    <property type="evidence" value="ECO:0007669"/>
    <property type="project" value="InterPro"/>
</dbReference>
<accession>X0XYI5</accession>
<dbReference type="PANTHER" id="PTHR42659">
    <property type="entry name" value="XANTHINE DEHYDROGENASE SUBUNIT C-RELATED"/>
    <property type="match status" value="1"/>
</dbReference>
<gene>
    <name evidence="2" type="ORF">S01H1_69503</name>
</gene>
<dbReference type="InterPro" id="IPR016169">
    <property type="entry name" value="FAD-bd_PCMH_sub2"/>
</dbReference>
<dbReference type="InterPro" id="IPR016167">
    <property type="entry name" value="FAD-bd_PCMH_sub1"/>
</dbReference>
<sequence>MKTLKQFNYLRPQTATEAASLLAKYKEPAKLIAGGTDLLVMMKDRVITPEYIIDLESIPDLDQVTWDEKEGLSIGALTKISTLVNSDVIKGKFASLHEAAKSLGTHQVRNMATIGGNICRSSPSADMIPPLLVCDARVKLVGQEGERTLLLSDFITGPGENVLNNEILTEIRVAPEKRPYGTAFG</sequence>
<dbReference type="GO" id="GO:0071949">
    <property type="term" value="F:FAD binding"/>
    <property type="evidence" value="ECO:0007669"/>
    <property type="project" value="InterPro"/>
</dbReference>
<protein>
    <recommendedName>
        <fullName evidence="1">FAD-binding PCMH-type domain-containing protein</fullName>
    </recommendedName>
</protein>
<feature type="domain" description="FAD-binding PCMH-type" evidence="1">
    <location>
        <begin position="2"/>
        <end position="178"/>
    </location>
</feature>
<reference evidence="2" key="1">
    <citation type="journal article" date="2014" name="Front. Microbiol.">
        <title>High frequency of phylogenetically diverse reductive dehalogenase-homologous genes in deep subseafloor sedimentary metagenomes.</title>
        <authorList>
            <person name="Kawai M."/>
            <person name="Futagami T."/>
            <person name="Toyoda A."/>
            <person name="Takaki Y."/>
            <person name="Nishi S."/>
            <person name="Hori S."/>
            <person name="Arai W."/>
            <person name="Tsubouchi T."/>
            <person name="Morono Y."/>
            <person name="Uchiyama I."/>
            <person name="Ito T."/>
            <person name="Fujiyama A."/>
            <person name="Inagaki F."/>
            <person name="Takami H."/>
        </authorList>
    </citation>
    <scope>NUCLEOTIDE SEQUENCE</scope>
    <source>
        <strain evidence="2">Expedition CK06-06</strain>
    </source>
</reference>
<dbReference type="InterPro" id="IPR002346">
    <property type="entry name" value="Mopterin_DH_FAD-bd"/>
</dbReference>
<dbReference type="EMBL" id="BARS01046155">
    <property type="protein sequence ID" value="GAG40262.1"/>
    <property type="molecule type" value="Genomic_DNA"/>
</dbReference>
<dbReference type="Gene3D" id="3.30.43.10">
    <property type="entry name" value="Uridine Diphospho-n-acetylenolpyruvylglucosamine Reductase, domain 2"/>
    <property type="match status" value="1"/>
</dbReference>
<dbReference type="Pfam" id="PF00941">
    <property type="entry name" value="FAD_binding_5"/>
    <property type="match status" value="1"/>
</dbReference>
<dbReference type="PANTHER" id="PTHR42659:SF9">
    <property type="entry name" value="XANTHINE DEHYDROGENASE FAD-BINDING SUBUNIT XDHB-RELATED"/>
    <property type="match status" value="1"/>
</dbReference>
<dbReference type="SUPFAM" id="SSF56176">
    <property type="entry name" value="FAD-binding/transporter-associated domain-like"/>
    <property type="match status" value="1"/>
</dbReference>
<evidence type="ECO:0000313" key="2">
    <source>
        <dbReference type="EMBL" id="GAG40262.1"/>
    </source>
</evidence>
<feature type="non-terminal residue" evidence="2">
    <location>
        <position position="185"/>
    </location>
</feature>